<dbReference type="AlphaFoldDB" id="A0A9X2DT40"/>
<accession>A0A9X2DT40</accession>
<reference evidence="1" key="1">
    <citation type="submission" date="2022-05" db="EMBL/GenBank/DDBJ databases">
        <title>Comparative Genomics of Spacecraft Associated Microbes.</title>
        <authorList>
            <person name="Tran M.T."/>
            <person name="Wright A."/>
            <person name="Seuylemezian A."/>
            <person name="Eisen J."/>
            <person name="Coil D."/>
        </authorList>
    </citation>
    <scope>NUCLEOTIDE SEQUENCE</scope>
    <source>
        <strain evidence="1">214.1.1</strain>
    </source>
</reference>
<dbReference type="RefSeq" id="WP_251225284.1">
    <property type="nucleotide sequence ID" value="NZ_JAMBOL010000048.1"/>
</dbReference>
<sequence>MIEHSDLINIDQKVNRLVNEYPKFDPYEIAKKRFIITEQELPKQIDGMITQVENEDVLILNKNLNEIEKTIVVTKQIGNDLLHESPATKKIMINCSNHKETVQSELFVASVFSRYMPPILLKRVKEEYRLPFDIVEKYRSNQTAI</sequence>
<gene>
    <name evidence="1" type="ORF">M3202_21575</name>
</gene>
<proteinExistence type="predicted"/>
<protein>
    <submittedName>
        <fullName evidence="1">Uncharacterized protein</fullName>
    </submittedName>
</protein>
<evidence type="ECO:0000313" key="2">
    <source>
        <dbReference type="Proteomes" id="UP001139179"/>
    </source>
</evidence>
<evidence type="ECO:0000313" key="1">
    <source>
        <dbReference type="EMBL" id="MCM3716636.1"/>
    </source>
</evidence>
<keyword evidence="2" id="KW-1185">Reference proteome</keyword>
<dbReference type="Proteomes" id="UP001139179">
    <property type="component" value="Unassembled WGS sequence"/>
</dbReference>
<name>A0A9X2DT40_9BACI</name>
<dbReference type="EMBL" id="JAMBOL010000048">
    <property type="protein sequence ID" value="MCM3716636.1"/>
    <property type="molecule type" value="Genomic_DNA"/>
</dbReference>
<organism evidence="1 2">
    <name type="scientific">Halalkalibacter oceani</name>
    <dbReference type="NCBI Taxonomy" id="1653776"/>
    <lineage>
        <taxon>Bacteria</taxon>
        <taxon>Bacillati</taxon>
        <taxon>Bacillota</taxon>
        <taxon>Bacilli</taxon>
        <taxon>Bacillales</taxon>
        <taxon>Bacillaceae</taxon>
        <taxon>Halalkalibacter</taxon>
    </lineage>
</organism>
<comment type="caution">
    <text evidence="1">The sequence shown here is derived from an EMBL/GenBank/DDBJ whole genome shotgun (WGS) entry which is preliminary data.</text>
</comment>